<proteinExistence type="predicted"/>
<dbReference type="Proteomes" id="UP000032142">
    <property type="component" value="Unassembled WGS sequence"/>
</dbReference>
<evidence type="ECO:0000313" key="2">
    <source>
        <dbReference type="Proteomes" id="UP000032142"/>
    </source>
</evidence>
<keyword evidence="2" id="KW-1185">Reference proteome</keyword>
<evidence type="ECO:0000313" key="1">
    <source>
        <dbReference type="EMBL" id="KHG14893.1"/>
    </source>
</evidence>
<organism evidence="1 2">
    <name type="scientific">Gossypium arboreum</name>
    <name type="common">Tree cotton</name>
    <name type="synonym">Gossypium nanking</name>
    <dbReference type="NCBI Taxonomy" id="29729"/>
    <lineage>
        <taxon>Eukaryota</taxon>
        <taxon>Viridiplantae</taxon>
        <taxon>Streptophyta</taxon>
        <taxon>Embryophyta</taxon>
        <taxon>Tracheophyta</taxon>
        <taxon>Spermatophyta</taxon>
        <taxon>Magnoliopsida</taxon>
        <taxon>eudicotyledons</taxon>
        <taxon>Gunneridae</taxon>
        <taxon>Pentapetalae</taxon>
        <taxon>rosids</taxon>
        <taxon>malvids</taxon>
        <taxon>Malvales</taxon>
        <taxon>Malvaceae</taxon>
        <taxon>Malvoideae</taxon>
        <taxon>Gossypium</taxon>
    </lineage>
</organism>
<reference evidence="2" key="1">
    <citation type="submission" date="2014-09" db="EMBL/GenBank/DDBJ databases">
        <authorList>
            <person name="Mudge J."/>
            <person name="Ramaraj T."/>
            <person name="Lindquist I.E."/>
            <person name="Bharti A.K."/>
            <person name="Sundararajan A."/>
            <person name="Cameron C.T."/>
            <person name="Woodward J.E."/>
            <person name="May G.D."/>
            <person name="Brubaker C."/>
            <person name="Broadhvest J."/>
            <person name="Wilkins T.A."/>
        </authorList>
    </citation>
    <scope>NUCLEOTIDE SEQUENCE</scope>
    <source>
        <strain evidence="2">cv. AKA8401</strain>
    </source>
</reference>
<gene>
    <name evidence="1" type="ORF">F383_18259</name>
</gene>
<accession>A0A0B0NK41</accession>
<name>A0A0B0NK41_GOSAR</name>
<dbReference type="AlphaFoldDB" id="A0A0B0NK41"/>
<dbReference type="EMBL" id="KN402529">
    <property type="protein sequence ID" value="KHG14893.1"/>
    <property type="molecule type" value="Genomic_DNA"/>
</dbReference>
<sequence length="81" mass="9360">MGSGVDAMSQTWSYTDTSRSQCTSQTCLTLAYVSRPMYIPDMSYTNTRLNADAMSQTWYYTSSHNKWPKRHDMNIRFISKG</sequence>
<protein>
    <submittedName>
        <fullName evidence="1">Uncharacterized protein</fullName>
    </submittedName>
</protein>